<name>A0A316AHF7_9FIRM</name>
<dbReference type="EMBL" id="UHJJ01000007">
    <property type="protein sequence ID" value="SUQ14561.1"/>
    <property type="molecule type" value="Genomic_DNA"/>
</dbReference>
<dbReference type="AlphaFoldDB" id="A0A316AHF7"/>
<keyword evidence="2" id="KW-1185">Reference proteome</keyword>
<organism evidence="1 2">
    <name type="scientific">Faecalicatena contorta</name>
    <dbReference type="NCBI Taxonomy" id="39482"/>
    <lineage>
        <taxon>Bacteria</taxon>
        <taxon>Bacillati</taxon>
        <taxon>Bacillota</taxon>
        <taxon>Clostridia</taxon>
        <taxon>Lachnospirales</taxon>
        <taxon>Lachnospiraceae</taxon>
        <taxon>Faecalicatena</taxon>
    </lineage>
</organism>
<sequence length="59" mass="6526">MEKWIARGINPFTATTGDALILAGCRYLNNAQYPSMVELAAIIGIEKIEEPEDKPCTEE</sequence>
<evidence type="ECO:0000313" key="2">
    <source>
        <dbReference type="Proteomes" id="UP000254051"/>
    </source>
</evidence>
<evidence type="ECO:0000313" key="1">
    <source>
        <dbReference type="EMBL" id="SUQ14561.1"/>
    </source>
</evidence>
<dbReference type="RefSeq" id="WP_109711574.1">
    <property type="nucleotide sequence ID" value="NZ_QGDS01000007.1"/>
</dbReference>
<gene>
    <name evidence="1" type="ORF">SAMN05216529_10713</name>
</gene>
<dbReference type="Proteomes" id="UP000254051">
    <property type="component" value="Unassembled WGS sequence"/>
</dbReference>
<proteinExistence type="predicted"/>
<protein>
    <submittedName>
        <fullName evidence="1">Uncharacterized protein</fullName>
    </submittedName>
</protein>
<reference evidence="2" key="1">
    <citation type="submission" date="2017-07" db="EMBL/GenBank/DDBJ databases">
        <authorList>
            <person name="Varghese N."/>
            <person name="Submissions S."/>
        </authorList>
    </citation>
    <scope>NUCLEOTIDE SEQUENCE [LARGE SCALE GENOMIC DNA]</scope>
    <source>
        <strain evidence="2">NLAE-zl-C134</strain>
    </source>
</reference>
<accession>A0A316AHF7</accession>